<name>A0A382MTA3_9ZZZZ</name>
<accession>A0A382MTA3</accession>
<evidence type="ECO:0000313" key="1">
    <source>
        <dbReference type="EMBL" id="SVC50571.1"/>
    </source>
</evidence>
<dbReference type="AlphaFoldDB" id="A0A382MTA3"/>
<proteinExistence type="predicted"/>
<sequence length="44" mass="5262">MKKISLERAIQIALEYYQLKQYKQVTEILQPLIRHGIQDDGIYL</sequence>
<organism evidence="1">
    <name type="scientific">marine metagenome</name>
    <dbReference type="NCBI Taxonomy" id="408172"/>
    <lineage>
        <taxon>unclassified sequences</taxon>
        <taxon>metagenomes</taxon>
        <taxon>ecological metagenomes</taxon>
    </lineage>
</organism>
<gene>
    <name evidence="1" type="ORF">METZ01_LOCUS303425</name>
</gene>
<reference evidence="1" key="1">
    <citation type="submission" date="2018-05" db="EMBL/GenBank/DDBJ databases">
        <authorList>
            <person name="Lanie J.A."/>
            <person name="Ng W.-L."/>
            <person name="Kazmierczak K.M."/>
            <person name="Andrzejewski T.M."/>
            <person name="Davidsen T.M."/>
            <person name="Wayne K.J."/>
            <person name="Tettelin H."/>
            <person name="Glass J.I."/>
            <person name="Rusch D."/>
            <person name="Podicherti R."/>
            <person name="Tsui H.-C.T."/>
            <person name="Winkler M.E."/>
        </authorList>
    </citation>
    <scope>NUCLEOTIDE SEQUENCE</scope>
</reference>
<protein>
    <submittedName>
        <fullName evidence="1">Uncharacterized protein</fullName>
    </submittedName>
</protein>
<feature type="non-terminal residue" evidence="1">
    <location>
        <position position="44"/>
    </location>
</feature>
<dbReference type="EMBL" id="UINC01094920">
    <property type="protein sequence ID" value="SVC50571.1"/>
    <property type="molecule type" value="Genomic_DNA"/>
</dbReference>